<name>A0AAT9HZR3_9ACTN</name>
<proteinExistence type="predicted"/>
<evidence type="ECO:0000256" key="1">
    <source>
        <dbReference type="SAM" id="MobiDB-lite"/>
    </source>
</evidence>
<feature type="region of interest" description="Disordered" evidence="1">
    <location>
        <begin position="70"/>
        <end position="98"/>
    </location>
</feature>
<accession>A0AAT9HZR3</accession>
<gene>
    <name evidence="2" type="ORF">SHKM778_91180</name>
</gene>
<dbReference type="AlphaFoldDB" id="A0AAT9HZR3"/>
<dbReference type="EMBL" id="AP035768">
    <property type="protein sequence ID" value="BFO22730.1"/>
    <property type="molecule type" value="Genomic_DNA"/>
</dbReference>
<reference evidence="2" key="2">
    <citation type="submission" date="2024-07" db="EMBL/GenBank/DDBJ databases">
        <title>Streptomyces haneummycinica sp. nov., a new antibiotic-producing actinobacterium isolated from marine sediment.</title>
        <authorList>
            <person name="Uemura M."/>
            <person name="Hamada M."/>
            <person name="Hirano S."/>
            <person name="Kobayashi K."/>
            <person name="Ohshiro T."/>
            <person name="Kobayashi T."/>
            <person name="Terahara T."/>
        </authorList>
    </citation>
    <scope>NUCLEOTIDE SEQUENCE</scope>
    <source>
        <strain evidence="2">KM77-8</strain>
    </source>
</reference>
<reference evidence="2" key="1">
    <citation type="submission" date="2024-06" db="EMBL/GenBank/DDBJ databases">
        <authorList>
            <consortium name="consrtm"/>
            <person name="Uemura M."/>
            <person name="Terahara T."/>
        </authorList>
    </citation>
    <scope>NUCLEOTIDE SEQUENCE</scope>
    <source>
        <strain evidence="2">KM77-8</strain>
    </source>
</reference>
<evidence type="ECO:0000313" key="2">
    <source>
        <dbReference type="EMBL" id="BFO22730.1"/>
    </source>
</evidence>
<protein>
    <submittedName>
        <fullName evidence="2">Uncharacterized protein</fullName>
    </submittedName>
</protein>
<sequence length="118" mass="12733">MEGQEELVQAGRAGVFLGEDARDPGQFGAHRLRPVTVQHRLERVQAGADPPGRAAQRARRLDGVLRRGRARAGLPVQAQRSEELGRPGPQIAGQGVRRYGTGRRIKVSLCHAGASGRQ</sequence>
<organism evidence="2">
    <name type="scientific">Streptomyces haneummycinicus</name>
    <dbReference type="NCBI Taxonomy" id="3074435"/>
    <lineage>
        <taxon>Bacteria</taxon>
        <taxon>Bacillati</taxon>
        <taxon>Actinomycetota</taxon>
        <taxon>Actinomycetes</taxon>
        <taxon>Kitasatosporales</taxon>
        <taxon>Streptomycetaceae</taxon>
        <taxon>Streptomyces</taxon>
    </lineage>
</organism>